<keyword evidence="1" id="KW-0472">Membrane</keyword>
<organism evidence="2 3">
    <name type="scientific">Alienimonas californiensis</name>
    <dbReference type="NCBI Taxonomy" id="2527989"/>
    <lineage>
        <taxon>Bacteria</taxon>
        <taxon>Pseudomonadati</taxon>
        <taxon>Planctomycetota</taxon>
        <taxon>Planctomycetia</taxon>
        <taxon>Planctomycetales</taxon>
        <taxon>Planctomycetaceae</taxon>
        <taxon>Alienimonas</taxon>
    </lineage>
</organism>
<feature type="transmembrane region" description="Helical" evidence="1">
    <location>
        <begin position="32"/>
        <end position="49"/>
    </location>
</feature>
<evidence type="ECO:0000256" key="1">
    <source>
        <dbReference type="SAM" id="Phobius"/>
    </source>
</evidence>
<name>A0A517PFV3_9PLAN</name>
<gene>
    <name evidence="2" type="ORF">CA12_43790</name>
</gene>
<evidence type="ECO:0000313" key="2">
    <source>
        <dbReference type="EMBL" id="QDT18238.1"/>
    </source>
</evidence>
<proteinExistence type="predicted"/>
<sequence length="148" mass="15982">MALAVHACLAALYLCIVGLVWGRGAAIEAFLLVGVLSLLTGLIATGLNNKPVLERADQPARNVDDALRNVPIHAVTMHVKQCPYCGQTALWRAAVEGVAGEVVMCFECDTVWADGAATVYGEGLEFERFMSARGRAPDWQAVREIKRL</sequence>
<dbReference type="EMBL" id="CP036265">
    <property type="protein sequence ID" value="QDT18238.1"/>
    <property type="molecule type" value="Genomic_DNA"/>
</dbReference>
<keyword evidence="1" id="KW-0812">Transmembrane</keyword>
<accession>A0A517PFV3</accession>
<dbReference type="AlphaFoldDB" id="A0A517PFV3"/>
<dbReference type="Proteomes" id="UP000318741">
    <property type="component" value="Chromosome"/>
</dbReference>
<dbReference type="KEGG" id="acaf:CA12_43790"/>
<protein>
    <submittedName>
        <fullName evidence="2">Uncharacterized protein</fullName>
    </submittedName>
</protein>
<keyword evidence="1" id="KW-1133">Transmembrane helix</keyword>
<reference evidence="2 3" key="1">
    <citation type="submission" date="2019-02" db="EMBL/GenBank/DDBJ databases">
        <title>Deep-cultivation of Planctomycetes and their phenomic and genomic characterization uncovers novel biology.</title>
        <authorList>
            <person name="Wiegand S."/>
            <person name="Jogler M."/>
            <person name="Boedeker C."/>
            <person name="Pinto D."/>
            <person name="Vollmers J."/>
            <person name="Rivas-Marin E."/>
            <person name="Kohn T."/>
            <person name="Peeters S.H."/>
            <person name="Heuer A."/>
            <person name="Rast P."/>
            <person name="Oberbeckmann S."/>
            <person name="Bunk B."/>
            <person name="Jeske O."/>
            <person name="Meyerdierks A."/>
            <person name="Storesund J.E."/>
            <person name="Kallscheuer N."/>
            <person name="Luecker S."/>
            <person name="Lage O.M."/>
            <person name="Pohl T."/>
            <person name="Merkel B.J."/>
            <person name="Hornburger P."/>
            <person name="Mueller R.-W."/>
            <person name="Bruemmer F."/>
            <person name="Labrenz M."/>
            <person name="Spormann A.M."/>
            <person name="Op den Camp H."/>
            <person name="Overmann J."/>
            <person name="Amann R."/>
            <person name="Jetten M.S.M."/>
            <person name="Mascher T."/>
            <person name="Medema M.H."/>
            <person name="Devos D.P."/>
            <person name="Kaster A.-K."/>
            <person name="Ovreas L."/>
            <person name="Rohde M."/>
            <person name="Galperin M.Y."/>
            <person name="Jogler C."/>
        </authorList>
    </citation>
    <scope>NUCLEOTIDE SEQUENCE [LARGE SCALE GENOMIC DNA]</scope>
    <source>
        <strain evidence="2 3">CA12</strain>
    </source>
</reference>
<evidence type="ECO:0000313" key="3">
    <source>
        <dbReference type="Proteomes" id="UP000318741"/>
    </source>
</evidence>
<keyword evidence="3" id="KW-1185">Reference proteome</keyword>